<gene>
    <name evidence="6" type="ORF">G5C66_23890</name>
</gene>
<evidence type="ECO:0000313" key="6">
    <source>
        <dbReference type="EMBL" id="NGN95766.1"/>
    </source>
</evidence>
<proteinExistence type="predicted"/>
<keyword evidence="7" id="KW-1185">Reference proteome</keyword>
<evidence type="ECO:0000256" key="3">
    <source>
        <dbReference type="ARBA" id="ARBA00023163"/>
    </source>
</evidence>
<dbReference type="Pfam" id="PF00440">
    <property type="entry name" value="TetR_N"/>
    <property type="match status" value="1"/>
</dbReference>
<keyword evidence="3" id="KW-0804">Transcription</keyword>
<organism evidence="6 7">
    <name type="scientific">Nocardioides turkmenicus</name>
    <dbReference type="NCBI Taxonomy" id="2711220"/>
    <lineage>
        <taxon>Bacteria</taxon>
        <taxon>Bacillati</taxon>
        <taxon>Actinomycetota</taxon>
        <taxon>Actinomycetes</taxon>
        <taxon>Propionibacteriales</taxon>
        <taxon>Nocardioidaceae</taxon>
        <taxon>Nocardioides</taxon>
    </lineage>
</organism>
<dbReference type="PROSITE" id="PS50977">
    <property type="entry name" value="HTH_TETR_2"/>
    <property type="match status" value="1"/>
</dbReference>
<accession>A0A6M1R6L6</accession>
<name>A0A6M1R6L6_9ACTN</name>
<comment type="caution">
    <text evidence="6">The sequence shown here is derived from an EMBL/GenBank/DDBJ whole genome shotgun (WGS) entry which is preliminary data.</text>
</comment>
<reference evidence="6 7" key="1">
    <citation type="submission" date="2020-02" db="EMBL/GenBank/DDBJ databases">
        <title>Whole-genome analyses of novel actinobacteria.</title>
        <authorList>
            <person name="Sahin N."/>
        </authorList>
    </citation>
    <scope>NUCLEOTIDE SEQUENCE [LARGE SCALE GENOMIC DNA]</scope>
    <source>
        <strain evidence="6 7">KC13</strain>
    </source>
</reference>
<dbReference type="AlphaFoldDB" id="A0A6M1R6L6"/>
<dbReference type="PANTHER" id="PTHR47506:SF1">
    <property type="entry name" value="HTH-TYPE TRANSCRIPTIONAL REGULATOR YJDC"/>
    <property type="match status" value="1"/>
</dbReference>
<sequence length="187" mass="20044">MSTPETSPRQRLVERAVAVMTERGSTGWSLRSLAEALGTSHRMLNYHFGSLDGVLLAVVEHVDEAARARFAALSAAYDDPMEAARAWWQALADPAEAAGERLFFELYAAALQGKAHARPLLEGAVTEWLAPLTAAFADLTGDAERAGLDARLGVAVIRGLLLDLLATGDLEGVTAAHERYLALYSPD</sequence>
<dbReference type="RefSeq" id="WP_165113865.1">
    <property type="nucleotide sequence ID" value="NZ_JAALAA010000030.1"/>
</dbReference>
<protein>
    <submittedName>
        <fullName evidence="6">TetR/AcrR family transcriptional regulator</fullName>
    </submittedName>
</protein>
<evidence type="ECO:0000256" key="1">
    <source>
        <dbReference type="ARBA" id="ARBA00023015"/>
    </source>
</evidence>
<dbReference type="SUPFAM" id="SSF46689">
    <property type="entry name" value="Homeodomain-like"/>
    <property type="match status" value="1"/>
</dbReference>
<evidence type="ECO:0000256" key="2">
    <source>
        <dbReference type="ARBA" id="ARBA00023125"/>
    </source>
</evidence>
<feature type="domain" description="HTH tetR-type" evidence="5">
    <location>
        <begin position="6"/>
        <end position="66"/>
    </location>
</feature>
<keyword evidence="1" id="KW-0805">Transcription regulation</keyword>
<evidence type="ECO:0000313" key="7">
    <source>
        <dbReference type="Proteomes" id="UP000483261"/>
    </source>
</evidence>
<dbReference type="Proteomes" id="UP000483261">
    <property type="component" value="Unassembled WGS sequence"/>
</dbReference>
<keyword evidence="2 4" id="KW-0238">DNA-binding</keyword>
<evidence type="ECO:0000259" key="5">
    <source>
        <dbReference type="PROSITE" id="PS50977"/>
    </source>
</evidence>
<evidence type="ECO:0000256" key="4">
    <source>
        <dbReference type="PROSITE-ProRule" id="PRU00335"/>
    </source>
</evidence>
<dbReference type="InterPro" id="IPR001647">
    <property type="entry name" value="HTH_TetR"/>
</dbReference>
<dbReference type="InterPro" id="IPR009057">
    <property type="entry name" value="Homeodomain-like_sf"/>
</dbReference>
<dbReference type="GO" id="GO:0003677">
    <property type="term" value="F:DNA binding"/>
    <property type="evidence" value="ECO:0007669"/>
    <property type="project" value="UniProtKB-UniRule"/>
</dbReference>
<feature type="DNA-binding region" description="H-T-H motif" evidence="4">
    <location>
        <begin position="29"/>
        <end position="48"/>
    </location>
</feature>
<dbReference type="EMBL" id="JAALAA010000030">
    <property type="protein sequence ID" value="NGN95766.1"/>
    <property type="molecule type" value="Genomic_DNA"/>
</dbReference>
<dbReference type="Gene3D" id="1.10.357.10">
    <property type="entry name" value="Tetracycline Repressor, domain 2"/>
    <property type="match status" value="1"/>
</dbReference>
<dbReference type="PANTHER" id="PTHR47506">
    <property type="entry name" value="TRANSCRIPTIONAL REGULATORY PROTEIN"/>
    <property type="match status" value="1"/>
</dbReference>